<protein>
    <submittedName>
        <fullName evidence="2">Transmembrane protein</fullName>
    </submittedName>
</protein>
<dbReference type="WBParaSite" id="JU765_v2.g11102.t1">
    <property type="protein sequence ID" value="JU765_v2.g11102.t1"/>
    <property type="gene ID" value="JU765_v2.g11102"/>
</dbReference>
<dbReference type="Proteomes" id="UP000887576">
    <property type="component" value="Unplaced"/>
</dbReference>
<proteinExistence type="predicted"/>
<accession>A0AC34PY03</accession>
<organism evidence="1 2">
    <name type="scientific">Panagrolaimus sp. JU765</name>
    <dbReference type="NCBI Taxonomy" id="591449"/>
    <lineage>
        <taxon>Eukaryota</taxon>
        <taxon>Metazoa</taxon>
        <taxon>Ecdysozoa</taxon>
        <taxon>Nematoda</taxon>
        <taxon>Chromadorea</taxon>
        <taxon>Rhabditida</taxon>
        <taxon>Tylenchina</taxon>
        <taxon>Panagrolaimomorpha</taxon>
        <taxon>Panagrolaimoidea</taxon>
        <taxon>Panagrolaimidae</taxon>
        <taxon>Panagrolaimus</taxon>
    </lineage>
</organism>
<sequence>MASYSGYYGYDLVASFSSYDLFLLPAIGLALVLLPNVIAMIVLCVLASKPLTRVPTEQDIEDVEEDENDVEAKNKNFLKKMKKNKGQKPAKTADGAAPIKDFAITNENVNKEDEQTVPIAPETPAAGGGASQTAASNNP</sequence>
<name>A0AC34PY03_9BILA</name>
<evidence type="ECO:0000313" key="2">
    <source>
        <dbReference type="WBParaSite" id="JU765_v2.g11102.t1"/>
    </source>
</evidence>
<evidence type="ECO:0000313" key="1">
    <source>
        <dbReference type="Proteomes" id="UP000887576"/>
    </source>
</evidence>
<reference evidence="2" key="1">
    <citation type="submission" date="2022-11" db="UniProtKB">
        <authorList>
            <consortium name="WormBaseParasite"/>
        </authorList>
    </citation>
    <scope>IDENTIFICATION</scope>
</reference>